<evidence type="ECO:0000259" key="7">
    <source>
        <dbReference type="Pfam" id="PF17917"/>
    </source>
</evidence>
<keyword evidence="1" id="KW-0808">Transferase</keyword>
<dbReference type="InterPro" id="IPR041373">
    <property type="entry name" value="RT_RNaseH"/>
</dbReference>
<dbReference type="GO" id="GO:0016787">
    <property type="term" value="F:hydrolase activity"/>
    <property type="evidence" value="ECO:0007669"/>
    <property type="project" value="UniProtKB-KW"/>
</dbReference>
<evidence type="ECO:0000256" key="5">
    <source>
        <dbReference type="ARBA" id="ARBA00022801"/>
    </source>
</evidence>
<dbReference type="SUPFAM" id="SSF56672">
    <property type="entry name" value="DNA/RNA polymerases"/>
    <property type="match status" value="1"/>
</dbReference>
<dbReference type="InterPro" id="IPR043502">
    <property type="entry name" value="DNA/RNA_pol_sf"/>
</dbReference>
<organism evidence="8 9">
    <name type="scientific">Phytophthora fragariaefolia</name>
    <dbReference type="NCBI Taxonomy" id="1490495"/>
    <lineage>
        <taxon>Eukaryota</taxon>
        <taxon>Sar</taxon>
        <taxon>Stramenopiles</taxon>
        <taxon>Oomycota</taxon>
        <taxon>Peronosporomycetes</taxon>
        <taxon>Peronosporales</taxon>
        <taxon>Peronosporaceae</taxon>
        <taxon>Phytophthora</taxon>
    </lineage>
</organism>
<evidence type="ECO:0000313" key="8">
    <source>
        <dbReference type="EMBL" id="GMF21245.1"/>
    </source>
</evidence>
<dbReference type="AlphaFoldDB" id="A0A9W6TX26"/>
<dbReference type="SUPFAM" id="SSF53098">
    <property type="entry name" value="Ribonuclease H-like"/>
    <property type="match status" value="1"/>
</dbReference>
<dbReference type="GO" id="GO:0003676">
    <property type="term" value="F:nucleic acid binding"/>
    <property type="evidence" value="ECO:0007669"/>
    <property type="project" value="InterPro"/>
</dbReference>
<dbReference type="InterPro" id="IPR012337">
    <property type="entry name" value="RNaseH-like_sf"/>
</dbReference>
<dbReference type="FunFam" id="3.10.20.370:FF:000001">
    <property type="entry name" value="Retrovirus-related Pol polyprotein from transposon 17.6-like protein"/>
    <property type="match status" value="1"/>
</dbReference>
<evidence type="ECO:0000256" key="1">
    <source>
        <dbReference type="ARBA" id="ARBA00022679"/>
    </source>
</evidence>
<evidence type="ECO:0000256" key="6">
    <source>
        <dbReference type="ARBA" id="ARBA00022918"/>
    </source>
</evidence>
<sequence>MTEAERCAKKNEWSSLSERRSKPLAGRKCDLARNLSDYRLPFKLTTDAPKTGLGAVLSQDQGNGDQPVAYASKVNSQAVAKYGISELECLAVMWAVRLFRPHLNPGGQRLVTWTSSQGRGWRSREANPDDSLTIGSVEDASCSSNAENLAAAIRQVTVSCDDNKAPSASGKCSSRLQQSVVRITMEEMAEEVAKQSRKQCGVGGGTAADAAEVQIDRAAAAVVQTAVVRRVEAAEMRVVQCTDADIRHDQAKSVMVQTLKQKCSYRDMITAVEYTTRYAVAEAVPEHTAKVIARFLMHKIVLVYGPMMEIMMDGAMEFGCRATEELLELMQTK</sequence>
<evidence type="ECO:0000256" key="3">
    <source>
        <dbReference type="ARBA" id="ARBA00022722"/>
    </source>
</evidence>
<keyword evidence="9" id="KW-1185">Reference proteome</keyword>
<dbReference type="PANTHER" id="PTHR37984:SF5">
    <property type="entry name" value="PROTEIN NYNRIN-LIKE"/>
    <property type="match status" value="1"/>
</dbReference>
<keyword evidence="5" id="KW-0378">Hydrolase</keyword>
<dbReference type="InterPro" id="IPR036397">
    <property type="entry name" value="RNaseH_sf"/>
</dbReference>
<dbReference type="GO" id="GO:0003964">
    <property type="term" value="F:RNA-directed DNA polymerase activity"/>
    <property type="evidence" value="ECO:0007669"/>
    <property type="project" value="UniProtKB-KW"/>
</dbReference>
<dbReference type="PANTHER" id="PTHR37984">
    <property type="entry name" value="PROTEIN CBG26694"/>
    <property type="match status" value="1"/>
</dbReference>
<dbReference type="EMBL" id="BSXT01000222">
    <property type="protein sequence ID" value="GMF21245.1"/>
    <property type="molecule type" value="Genomic_DNA"/>
</dbReference>
<dbReference type="Gene3D" id="3.10.20.370">
    <property type="match status" value="1"/>
</dbReference>
<dbReference type="GO" id="GO:0004519">
    <property type="term" value="F:endonuclease activity"/>
    <property type="evidence" value="ECO:0007669"/>
    <property type="project" value="UniProtKB-KW"/>
</dbReference>
<dbReference type="OrthoDB" id="8052391at2759"/>
<feature type="domain" description="Reverse transcriptase RNase H-like" evidence="7">
    <location>
        <begin position="37"/>
        <end position="104"/>
    </location>
</feature>
<evidence type="ECO:0000256" key="2">
    <source>
        <dbReference type="ARBA" id="ARBA00022695"/>
    </source>
</evidence>
<dbReference type="Pfam" id="PF17917">
    <property type="entry name" value="RT_RNaseH"/>
    <property type="match status" value="1"/>
</dbReference>
<reference evidence="8" key="1">
    <citation type="submission" date="2023-04" db="EMBL/GenBank/DDBJ databases">
        <title>Phytophthora fragariaefolia NBRC 109709.</title>
        <authorList>
            <person name="Ichikawa N."/>
            <person name="Sato H."/>
            <person name="Tonouchi N."/>
        </authorList>
    </citation>
    <scope>NUCLEOTIDE SEQUENCE</scope>
    <source>
        <strain evidence="8">NBRC 109709</strain>
    </source>
</reference>
<dbReference type="InterPro" id="IPR050951">
    <property type="entry name" value="Retrovirus_Pol_polyprotein"/>
</dbReference>
<dbReference type="Proteomes" id="UP001165121">
    <property type="component" value="Unassembled WGS sequence"/>
</dbReference>
<keyword evidence="3" id="KW-0540">Nuclease</keyword>
<dbReference type="Gene3D" id="3.30.420.10">
    <property type="entry name" value="Ribonuclease H-like superfamily/Ribonuclease H"/>
    <property type="match status" value="1"/>
</dbReference>
<gene>
    <name evidence="8" type="ORF">Pfra01_000276900</name>
</gene>
<accession>A0A9W6TX26</accession>
<proteinExistence type="predicted"/>
<keyword evidence="2" id="KW-0548">Nucleotidyltransferase</keyword>
<name>A0A9W6TX26_9STRA</name>
<keyword evidence="4" id="KW-0255">Endonuclease</keyword>
<keyword evidence="6" id="KW-0695">RNA-directed DNA polymerase</keyword>
<comment type="caution">
    <text evidence="8">The sequence shown here is derived from an EMBL/GenBank/DDBJ whole genome shotgun (WGS) entry which is preliminary data.</text>
</comment>
<protein>
    <submittedName>
        <fullName evidence="8">Unnamed protein product</fullName>
    </submittedName>
</protein>
<evidence type="ECO:0000313" key="9">
    <source>
        <dbReference type="Proteomes" id="UP001165121"/>
    </source>
</evidence>
<evidence type="ECO:0000256" key="4">
    <source>
        <dbReference type="ARBA" id="ARBA00022759"/>
    </source>
</evidence>